<name>A0A0M3JF38_ANISI</name>
<dbReference type="Gene3D" id="1.50.40.10">
    <property type="entry name" value="Mitochondrial carrier domain"/>
    <property type="match status" value="1"/>
</dbReference>
<organism evidence="12">
    <name type="scientific">Anisakis simplex</name>
    <name type="common">Herring worm</name>
    <dbReference type="NCBI Taxonomy" id="6269"/>
    <lineage>
        <taxon>Eukaryota</taxon>
        <taxon>Metazoa</taxon>
        <taxon>Ecdysozoa</taxon>
        <taxon>Nematoda</taxon>
        <taxon>Chromadorea</taxon>
        <taxon>Rhabditida</taxon>
        <taxon>Spirurina</taxon>
        <taxon>Ascaridomorpha</taxon>
        <taxon>Ascaridoidea</taxon>
        <taxon>Anisakidae</taxon>
        <taxon>Anisakis</taxon>
        <taxon>Anisakis simplex complex</taxon>
    </lineage>
</organism>
<dbReference type="WBParaSite" id="ASIM_0000623801-mRNA-1">
    <property type="protein sequence ID" value="ASIM_0000623801-mRNA-1"/>
    <property type="gene ID" value="ASIM_0000623801"/>
</dbReference>
<dbReference type="EMBL" id="UYRR01012544">
    <property type="protein sequence ID" value="VDK26409.1"/>
    <property type="molecule type" value="Genomic_DNA"/>
</dbReference>
<evidence type="ECO:0000313" key="11">
    <source>
        <dbReference type="Proteomes" id="UP000267096"/>
    </source>
</evidence>
<keyword evidence="7" id="KW-1133">Transmembrane helix</keyword>
<dbReference type="InterPro" id="IPR045315">
    <property type="entry name" value="Mtm1-like"/>
</dbReference>
<comment type="similarity">
    <text evidence="2">Belongs to the mitochondrial carrier (TC 2.A.29) family.</text>
</comment>
<evidence type="ECO:0000256" key="2">
    <source>
        <dbReference type="ARBA" id="ARBA00006375"/>
    </source>
</evidence>
<dbReference type="AlphaFoldDB" id="A0A0M3JF38"/>
<keyword evidence="11" id="KW-1185">Reference proteome</keyword>
<evidence type="ECO:0000256" key="9">
    <source>
        <dbReference type="ARBA" id="ARBA00023136"/>
    </source>
</evidence>
<keyword evidence="3" id="KW-0813">Transport</keyword>
<dbReference type="PANTHER" id="PTHR45760">
    <property type="entry name" value="FI19922P1-RELATED"/>
    <property type="match status" value="1"/>
</dbReference>
<keyword evidence="4" id="KW-0812">Transmembrane</keyword>
<reference evidence="12" key="1">
    <citation type="submission" date="2017-02" db="UniProtKB">
        <authorList>
            <consortium name="WormBaseParasite"/>
        </authorList>
    </citation>
    <scope>IDENTIFICATION</scope>
</reference>
<dbReference type="InterPro" id="IPR023395">
    <property type="entry name" value="MCP_dom_sf"/>
</dbReference>
<reference evidence="10 11" key="2">
    <citation type="submission" date="2018-11" db="EMBL/GenBank/DDBJ databases">
        <authorList>
            <consortium name="Pathogen Informatics"/>
        </authorList>
    </citation>
    <scope>NUCLEOTIDE SEQUENCE [LARGE SCALE GENOMIC DNA]</scope>
</reference>
<evidence type="ECO:0000256" key="1">
    <source>
        <dbReference type="ARBA" id="ARBA00004448"/>
    </source>
</evidence>
<evidence type="ECO:0000256" key="5">
    <source>
        <dbReference type="ARBA" id="ARBA00022737"/>
    </source>
</evidence>
<comment type="subcellular location">
    <subcellularLocation>
        <location evidence="1">Mitochondrion inner membrane</location>
        <topology evidence="1">Multi-pass membrane protein</topology>
    </subcellularLocation>
</comment>
<protein>
    <submittedName>
        <fullName evidence="12">DUF3943 domain-containing protein</fullName>
    </submittedName>
</protein>
<dbReference type="GO" id="GO:1990542">
    <property type="term" value="P:mitochondrial transmembrane transport"/>
    <property type="evidence" value="ECO:0007669"/>
    <property type="project" value="InterPro"/>
</dbReference>
<evidence type="ECO:0000313" key="12">
    <source>
        <dbReference type="WBParaSite" id="ASIM_0000623801-mRNA-1"/>
    </source>
</evidence>
<dbReference type="SUPFAM" id="SSF103506">
    <property type="entry name" value="Mitochondrial carrier"/>
    <property type="match status" value="1"/>
</dbReference>
<evidence type="ECO:0000256" key="8">
    <source>
        <dbReference type="ARBA" id="ARBA00023128"/>
    </source>
</evidence>
<gene>
    <name evidence="10" type="ORF">ASIM_LOCUS6019</name>
</gene>
<dbReference type="Proteomes" id="UP000267096">
    <property type="component" value="Unassembled WGS sequence"/>
</dbReference>
<evidence type="ECO:0000256" key="7">
    <source>
        <dbReference type="ARBA" id="ARBA00022989"/>
    </source>
</evidence>
<dbReference type="GO" id="GO:0005743">
    <property type="term" value="C:mitochondrial inner membrane"/>
    <property type="evidence" value="ECO:0007669"/>
    <property type="project" value="UniProtKB-SubCell"/>
</dbReference>
<keyword evidence="5" id="KW-0677">Repeat</keyword>
<accession>A0A0M3JF38</accession>
<dbReference type="PANTHER" id="PTHR45760:SF2">
    <property type="entry name" value="FI19922P1-RELATED"/>
    <property type="match status" value="1"/>
</dbReference>
<evidence type="ECO:0000256" key="6">
    <source>
        <dbReference type="ARBA" id="ARBA00022792"/>
    </source>
</evidence>
<keyword evidence="6" id="KW-0999">Mitochondrion inner membrane</keyword>
<keyword evidence="9" id="KW-0472">Membrane</keyword>
<proteinExistence type="inferred from homology"/>
<evidence type="ECO:0000313" key="10">
    <source>
        <dbReference type="EMBL" id="VDK26409.1"/>
    </source>
</evidence>
<evidence type="ECO:0000256" key="3">
    <source>
        <dbReference type="ARBA" id="ARBA00022448"/>
    </source>
</evidence>
<keyword evidence="8" id="KW-0496">Mitochondrion</keyword>
<sequence>MAVPATVLYFSTYDSLLHWLRSRQRSSGDMAWWSPMLAGAEIGMAIKRSHRADGLLTFWRGWAPTLMRDLPFSGSVNRLNRHETTFSISFVSGALSGSLAAFLTA</sequence>
<dbReference type="OrthoDB" id="5865482at2759"/>
<evidence type="ECO:0000256" key="4">
    <source>
        <dbReference type="ARBA" id="ARBA00022692"/>
    </source>
</evidence>